<evidence type="ECO:0000259" key="7">
    <source>
        <dbReference type="SMART" id="SM00739"/>
    </source>
</evidence>
<dbReference type="OrthoDB" id="9807419at2"/>
<comment type="similarity">
    <text evidence="1 5 6">Belongs to the universal ribosomal protein uL24 family.</text>
</comment>
<dbReference type="STRING" id="34097.SAMN02745150_00158"/>
<dbReference type="InterPro" id="IPR014722">
    <property type="entry name" value="Rib_uL2_dom2"/>
</dbReference>
<dbReference type="CDD" id="cd06089">
    <property type="entry name" value="KOW_RPL26"/>
    <property type="match status" value="1"/>
</dbReference>
<dbReference type="PANTHER" id="PTHR12903">
    <property type="entry name" value="MITOCHONDRIAL RIBOSOMAL PROTEIN L24"/>
    <property type="match status" value="1"/>
</dbReference>
<dbReference type="SUPFAM" id="SSF50104">
    <property type="entry name" value="Translation proteins SH3-like domain"/>
    <property type="match status" value="1"/>
</dbReference>
<keyword evidence="5" id="KW-0694">RNA-binding</keyword>
<evidence type="ECO:0000313" key="9">
    <source>
        <dbReference type="Proteomes" id="UP000240042"/>
    </source>
</evidence>
<keyword evidence="9" id="KW-1185">Reference proteome</keyword>
<dbReference type="InterPro" id="IPR041988">
    <property type="entry name" value="Ribosomal_uL24_KOW"/>
</dbReference>
<evidence type="ECO:0000256" key="4">
    <source>
        <dbReference type="ARBA" id="ARBA00035206"/>
    </source>
</evidence>
<dbReference type="Gene3D" id="2.30.30.30">
    <property type="match status" value="1"/>
</dbReference>
<dbReference type="HAMAP" id="MF_01326_B">
    <property type="entry name" value="Ribosomal_uL24_B"/>
    <property type="match status" value="1"/>
</dbReference>
<comment type="function">
    <text evidence="5">One of two assembly initiator proteins, it binds directly to the 5'-end of the 23S rRNA, where it nucleates assembly of the 50S subunit.</text>
</comment>
<comment type="subunit">
    <text evidence="5">Part of the 50S ribosomal subunit.</text>
</comment>
<dbReference type="AlphaFoldDB" id="A0A1I1D004"/>
<dbReference type="NCBIfam" id="TIGR01079">
    <property type="entry name" value="rplX_bact"/>
    <property type="match status" value="1"/>
</dbReference>
<dbReference type="RefSeq" id="WP_092317246.1">
    <property type="nucleotide sequence ID" value="NZ_FOKY01000001.1"/>
</dbReference>
<keyword evidence="5" id="KW-0699">rRNA-binding</keyword>
<keyword evidence="3 5" id="KW-0687">Ribonucleoprotein</keyword>
<dbReference type="SMART" id="SM00739">
    <property type="entry name" value="KOW"/>
    <property type="match status" value="1"/>
</dbReference>
<evidence type="ECO:0000256" key="5">
    <source>
        <dbReference type="HAMAP-Rule" id="MF_01326"/>
    </source>
</evidence>
<dbReference type="PROSITE" id="PS01108">
    <property type="entry name" value="RIBOSOMAL_L24"/>
    <property type="match status" value="1"/>
</dbReference>
<name>A0A1I1D004_BREAD</name>
<dbReference type="InterPro" id="IPR057264">
    <property type="entry name" value="Ribosomal_uL24_C"/>
</dbReference>
<dbReference type="GO" id="GO:0003735">
    <property type="term" value="F:structural constituent of ribosome"/>
    <property type="evidence" value="ECO:0007669"/>
    <property type="project" value="InterPro"/>
</dbReference>
<dbReference type="InterPro" id="IPR008991">
    <property type="entry name" value="Translation_prot_SH3-like_sf"/>
</dbReference>
<dbReference type="InterPro" id="IPR005824">
    <property type="entry name" value="KOW"/>
</dbReference>
<dbReference type="InterPro" id="IPR005825">
    <property type="entry name" value="Ribosomal_uL24_CS"/>
</dbReference>
<evidence type="ECO:0000256" key="1">
    <source>
        <dbReference type="ARBA" id="ARBA00010618"/>
    </source>
</evidence>
<dbReference type="GO" id="GO:0006412">
    <property type="term" value="P:translation"/>
    <property type="evidence" value="ECO:0007669"/>
    <property type="project" value="UniProtKB-UniRule"/>
</dbReference>
<feature type="domain" description="KOW" evidence="7">
    <location>
        <begin position="2"/>
        <end position="29"/>
    </location>
</feature>
<dbReference type="GO" id="GO:1990904">
    <property type="term" value="C:ribonucleoprotein complex"/>
    <property type="evidence" value="ECO:0007669"/>
    <property type="project" value="UniProtKB-KW"/>
</dbReference>
<dbReference type="GO" id="GO:0005840">
    <property type="term" value="C:ribosome"/>
    <property type="evidence" value="ECO:0007669"/>
    <property type="project" value="UniProtKB-KW"/>
</dbReference>
<protein>
    <recommendedName>
        <fullName evidence="4 5">Large ribosomal subunit protein uL24</fullName>
    </recommendedName>
</protein>
<dbReference type="Pfam" id="PF17136">
    <property type="entry name" value="ribosomal_L24"/>
    <property type="match status" value="1"/>
</dbReference>
<accession>A0A1I1D004</accession>
<dbReference type="GO" id="GO:0019843">
    <property type="term" value="F:rRNA binding"/>
    <property type="evidence" value="ECO:0007669"/>
    <property type="project" value="UniProtKB-UniRule"/>
</dbReference>
<organism evidence="8 9">
    <name type="scientific">Brevinema andersonii</name>
    <dbReference type="NCBI Taxonomy" id="34097"/>
    <lineage>
        <taxon>Bacteria</taxon>
        <taxon>Pseudomonadati</taxon>
        <taxon>Spirochaetota</taxon>
        <taxon>Spirochaetia</taxon>
        <taxon>Brevinematales</taxon>
        <taxon>Brevinemataceae</taxon>
        <taxon>Brevinema</taxon>
    </lineage>
</organism>
<gene>
    <name evidence="5" type="primary">rplX</name>
    <name evidence="8" type="ORF">SAMN02745150_00158</name>
</gene>
<evidence type="ECO:0000256" key="6">
    <source>
        <dbReference type="RuleBase" id="RU003477"/>
    </source>
</evidence>
<dbReference type="Pfam" id="PF00467">
    <property type="entry name" value="KOW"/>
    <property type="match status" value="1"/>
</dbReference>
<evidence type="ECO:0000256" key="3">
    <source>
        <dbReference type="ARBA" id="ARBA00023274"/>
    </source>
</evidence>
<proteinExistence type="inferred from homology"/>
<keyword evidence="2 5" id="KW-0689">Ribosomal protein</keyword>
<dbReference type="EMBL" id="FOKY01000001">
    <property type="protein sequence ID" value="SFB68241.1"/>
    <property type="molecule type" value="Genomic_DNA"/>
</dbReference>
<comment type="function">
    <text evidence="5">One of the proteins that surrounds the polypeptide exit tunnel on the outside of the subunit.</text>
</comment>
<evidence type="ECO:0000256" key="2">
    <source>
        <dbReference type="ARBA" id="ARBA00022980"/>
    </source>
</evidence>
<sequence length="103" mass="11748">MKIRKNDEVIVVSGSDKGRRGKVLRVFPAKERVLVQGVNLIKKTVKKNQEYPNGTILEKEASIHISNVMLFCPKLNKGVRVEFFVDNEGNKKRKAKGSDYIFE</sequence>
<reference evidence="9" key="1">
    <citation type="submission" date="2016-10" db="EMBL/GenBank/DDBJ databases">
        <authorList>
            <person name="Varghese N."/>
            <person name="Submissions S."/>
        </authorList>
    </citation>
    <scope>NUCLEOTIDE SEQUENCE [LARGE SCALE GENOMIC DNA]</scope>
    <source>
        <strain evidence="9">ATCC 43811</strain>
    </source>
</reference>
<evidence type="ECO:0000313" key="8">
    <source>
        <dbReference type="EMBL" id="SFB68241.1"/>
    </source>
</evidence>
<dbReference type="InterPro" id="IPR003256">
    <property type="entry name" value="Ribosomal_uL24"/>
</dbReference>
<dbReference type="Proteomes" id="UP000240042">
    <property type="component" value="Unassembled WGS sequence"/>
</dbReference>